<evidence type="ECO:0008006" key="4">
    <source>
        <dbReference type="Google" id="ProtNLM"/>
    </source>
</evidence>
<name>A0A438APB0_9NOCA</name>
<dbReference type="SUPFAM" id="SSF53474">
    <property type="entry name" value="alpha/beta-Hydrolases"/>
    <property type="match status" value="1"/>
</dbReference>
<evidence type="ECO:0000313" key="3">
    <source>
        <dbReference type="Proteomes" id="UP000283479"/>
    </source>
</evidence>
<dbReference type="Proteomes" id="UP000283479">
    <property type="component" value="Unassembled WGS sequence"/>
</dbReference>
<dbReference type="GO" id="GO:0016042">
    <property type="term" value="P:lipid catabolic process"/>
    <property type="evidence" value="ECO:0007669"/>
    <property type="project" value="InterPro"/>
</dbReference>
<keyword evidence="1" id="KW-0732">Signal</keyword>
<dbReference type="PANTHER" id="PTHR34853:SF1">
    <property type="entry name" value="LIPASE 5"/>
    <property type="match status" value="1"/>
</dbReference>
<comment type="caution">
    <text evidence="2">The sequence shown here is derived from an EMBL/GenBank/DDBJ whole genome shotgun (WGS) entry which is preliminary data.</text>
</comment>
<dbReference type="Pfam" id="PF03583">
    <property type="entry name" value="LIP"/>
    <property type="match status" value="1"/>
</dbReference>
<dbReference type="InterPro" id="IPR005152">
    <property type="entry name" value="Lipase_secreted"/>
</dbReference>
<dbReference type="GO" id="GO:0004806">
    <property type="term" value="F:triacylglycerol lipase activity"/>
    <property type="evidence" value="ECO:0007669"/>
    <property type="project" value="InterPro"/>
</dbReference>
<dbReference type="InterPro" id="IPR029058">
    <property type="entry name" value="AB_hydrolase_fold"/>
</dbReference>
<feature type="signal peptide" evidence="1">
    <location>
        <begin position="1"/>
        <end position="22"/>
    </location>
</feature>
<organism evidence="2 3">
    <name type="scientific">Rhodococcus xishaensis</name>
    <dbReference type="NCBI Taxonomy" id="2487364"/>
    <lineage>
        <taxon>Bacteria</taxon>
        <taxon>Bacillati</taxon>
        <taxon>Actinomycetota</taxon>
        <taxon>Actinomycetes</taxon>
        <taxon>Mycobacteriales</taxon>
        <taxon>Nocardiaceae</taxon>
        <taxon>Rhodococcus</taxon>
    </lineage>
</organism>
<reference evidence="2 3" key="1">
    <citation type="submission" date="2018-11" db="EMBL/GenBank/DDBJ databases">
        <title>Rhodococcus spongicola sp. nov. and Rhodococcus xishaensis sp. nov. from marine sponges.</title>
        <authorList>
            <person name="Li L."/>
            <person name="Lin H.W."/>
        </authorList>
    </citation>
    <scope>NUCLEOTIDE SEQUENCE [LARGE SCALE GENOMIC DNA]</scope>
    <source>
        <strain evidence="2 3">LHW51113</strain>
    </source>
</reference>
<evidence type="ECO:0000313" key="2">
    <source>
        <dbReference type="EMBL" id="RVW00693.1"/>
    </source>
</evidence>
<dbReference type="PIRSF" id="PIRSF029171">
    <property type="entry name" value="Esterase_LipA"/>
    <property type="match status" value="1"/>
</dbReference>
<sequence length="439" mass="45567">MALTALALLSAGAVATPGSAVATPVPASDDAFYRAPDGFESTEPGTILRERPVELASYAELPFNALAWQLLYRTTDLAGRPMATVTTVILPEGAAPPAGRPLLSYQVAQDSIDPECAPSIAMRAGSGPEGFVTQGEMTFISHALQQGWAVSVPDHAGPAARIGAPREPGYAALDGVRAAVQFDPLGLAGLQTPIGLWGYSGGGLATGWAAEVQPSYAPELNIRGIAMGSPLPDPVALNSLSGTFWSGLQLIGLASAREVYPDAAREIDAHLTPAGREAVSAMADQCLARTLATNAFRDNSPYLTVPYAQLMQLPVVAAAVDETKLGGASPSAPVYLYSGVNDEIVPIATVDYLVDAYCAGGTPVTYRRDEMSLHASLIVTGAPDALNWLRDRIDEVPSAAGCDVQTVTSTLQAPGAAETYASTNLRLIEILMGGPIGPR</sequence>
<dbReference type="PANTHER" id="PTHR34853">
    <property type="match status" value="1"/>
</dbReference>
<gene>
    <name evidence="2" type="ORF">EGT50_15255</name>
</gene>
<dbReference type="EMBL" id="RKLO01000006">
    <property type="protein sequence ID" value="RVW00693.1"/>
    <property type="molecule type" value="Genomic_DNA"/>
</dbReference>
<feature type="chain" id="PRO_5019241709" description="Lipase" evidence="1">
    <location>
        <begin position="23"/>
        <end position="439"/>
    </location>
</feature>
<dbReference type="Gene3D" id="3.40.50.1820">
    <property type="entry name" value="alpha/beta hydrolase"/>
    <property type="match status" value="1"/>
</dbReference>
<dbReference type="AlphaFoldDB" id="A0A438APB0"/>
<dbReference type="Gene3D" id="1.10.260.130">
    <property type="match status" value="1"/>
</dbReference>
<protein>
    <recommendedName>
        <fullName evidence="4">Lipase</fullName>
    </recommendedName>
</protein>
<accession>A0A438APB0</accession>
<keyword evidence="3" id="KW-1185">Reference proteome</keyword>
<proteinExistence type="predicted"/>
<evidence type="ECO:0000256" key="1">
    <source>
        <dbReference type="SAM" id="SignalP"/>
    </source>
</evidence>